<dbReference type="STRING" id="1314778.A0A5C3NTZ8"/>
<feature type="compositionally biased region" description="Basic and acidic residues" evidence="1">
    <location>
        <begin position="435"/>
        <end position="445"/>
    </location>
</feature>
<feature type="compositionally biased region" description="Polar residues" evidence="1">
    <location>
        <begin position="667"/>
        <end position="679"/>
    </location>
</feature>
<keyword evidence="3" id="KW-1185">Reference proteome</keyword>
<accession>A0A5C3NTZ8</accession>
<feature type="region of interest" description="Disordered" evidence="1">
    <location>
        <begin position="1032"/>
        <end position="1134"/>
    </location>
</feature>
<feature type="region of interest" description="Disordered" evidence="1">
    <location>
        <begin position="211"/>
        <end position="396"/>
    </location>
</feature>
<evidence type="ECO:0000313" key="2">
    <source>
        <dbReference type="EMBL" id="TFK80711.1"/>
    </source>
</evidence>
<feature type="compositionally biased region" description="Basic and acidic residues" evidence="1">
    <location>
        <begin position="464"/>
        <end position="488"/>
    </location>
</feature>
<feature type="region of interest" description="Disordered" evidence="1">
    <location>
        <begin position="415"/>
        <end position="611"/>
    </location>
</feature>
<feature type="region of interest" description="Disordered" evidence="1">
    <location>
        <begin position="647"/>
        <end position="773"/>
    </location>
</feature>
<proteinExistence type="predicted"/>
<feature type="compositionally biased region" description="Basic and acidic residues" evidence="1">
    <location>
        <begin position="566"/>
        <end position="585"/>
    </location>
</feature>
<feature type="compositionally biased region" description="Polar residues" evidence="1">
    <location>
        <begin position="349"/>
        <end position="363"/>
    </location>
</feature>
<gene>
    <name evidence="2" type="ORF">K466DRAFT_605104</name>
</gene>
<feature type="compositionally biased region" description="Basic and acidic residues" evidence="1">
    <location>
        <begin position="515"/>
        <end position="534"/>
    </location>
</feature>
<evidence type="ECO:0000256" key="1">
    <source>
        <dbReference type="SAM" id="MobiDB-lite"/>
    </source>
</evidence>
<protein>
    <submittedName>
        <fullName evidence="2">Uncharacterized protein</fullName>
    </submittedName>
</protein>
<name>A0A5C3NTZ8_9APHY</name>
<sequence length="1134" mass="123922">MSNPTAQTTQNNVPVYPPGLFTEDGGLILVAATPPLSQHGDVAAQTRSNALTAAAQLLEVNDINDAGSPTPLAAPQNLPPPLTQRNFAGNLPANGGMDGEHARVNATVSDAAQTAGVNCGEVRLPVSCLSSPLSPLEAAALANEHGSLPPSSLDLSVSHWDASRAGIEQAASSPLGLDWTRSSSPTVDLESPSPTVRAAAFRSQVASNLLGLNFGDDPSRHPRAAPDRELDELDARDTRSSDGSIDYFGFFSSPPHDLDPLVYREPSPANTPRHDHEGRPLPPAPRPGDPGERSQLNQPALNGDPRASYHGEPDTIPVTVDHTRNPRKRVWLGSPDPEDLQRALRRPRPSNTTPAVANGQLPTNEECDGHNPWRSVRRRAESSTTGSPNGLGINFDPVAASTPAHLVRTMDDLSIEAGHPPSASSRRALTSQVQRDAHLGRRDPPPHLTPRNSNVSASASSAQRSERDHAMDTDEPDNRSDSPEETPKRNNGKGKARALSSASEYPEEQSGLPIRADDAWCEAELHEARQRSIRDALSQRAGLGTRVHSPGPSQTSGAGPSRARRHCESGRWIADEQERGRRDDPSSLSYLRHNERYREPSLPSPARADPSLWAANGEHQERAFARQPSAFVPIPNTRAAQYMAANGAGSRRAFSPPLPQRSPPSRITNRYQPYPQASISPPRDRMQTGSIYGDENARHVPPFGTPPGSLHEASPPADDERAARDRSGEYEGWPQEDGEVLPSALRESDASRPFEPTETPDGGFPTIHRDDPEAGIRGMATEWIREMWTDPPNSVVFVDVFNYRYTEDDAYNRRIADNVRRGLEFISGETDFDVVPPEPEEGARVRARDLPTLWAIRGLSPEGVARALARRTWSFPTISFHTSPRSTSIPTWLMMLEGFLNGNERNIRAAILRVLEEAEMRDWIGRMVAANPDFAGWQIERAIDAVIGTLHIQTMQLGNGNYITNIFIRSPTRDIREWRRWTAELRTRRYRSFANGTGRVRYVAVCGGCRSVSHPMHLCPFPLIRGWNGPRQGQGVFGERAPNDAPHPPGPNATRRAGRGTRPNSNTSSGRYDERYDGRERDDSSSTPRRGGRPARQTGPANRGRDRREGRDGRDGYGPRPGGGSSRGQPGRGL</sequence>
<feature type="compositionally biased region" description="Basic and acidic residues" evidence="1">
    <location>
        <begin position="1103"/>
        <end position="1117"/>
    </location>
</feature>
<feature type="compositionally biased region" description="Polar residues" evidence="1">
    <location>
        <begin position="422"/>
        <end position="434"/>
    </location>
</feature>
<dbReference type="EMBL" id="ML211721">
    <property type="protein sequence ID" value="TFK80711.1"/>
    <property type="molecule type" value="Genomic_DNA"/>
</dbReference>
<reference evidence="2 3" key="1">
    <citation type="journal article" date="2019" name="Nat. Ecol. Evol.">
        <title>Megaphylogeny resolves global patterns of mushroom evolution.</title>
        <authorList>
            <person name="Varga T."/>
            <person name="Krizsan K."/>
            <person name="Foldi C."/>
            <person name="Dima B."/>
            <person name="Sanchez-Garcia M."/>
            <person name="Sanchez-Ramirez S."/>
            <person name="Szollosi G.J."/>
            <person name="Szarkandi J.G."/>
            <person name="Papp V."/>
            <person name="Albert L."/>
            <person name="Andreopoulos W."/>
            <person name="Angelini C."/>
            <person name="Antonin V."/>
            <person name="Barry K.W."/>
            <person name="Bougher N.L."/>
            <person name="Buchanan P."/>
            <person name="Buyck B."/>
            <person name="Bense V."/>
            <person name="Catcheside P."/>
            <person name="Chovatia M."/>
            <person name="Cooper J."/>
            <person name="Damon W."/>
            <person name="Desjardin D."/>
            <person name="Finy P."/>
            <person name="Geml J."/>
            <person name="Haridas S."/>
            <person name="Hughes K."/>
            <person name="Justo A."/>
            <person name="Karasinski D."/>
            <person name="Kautmanova I."/>
            <person name="Kiss B."/>
            <person name="Kocsube S."/>
            <person name="Kotiranta H."/>
            <person name="LaButti K.M."/>
            <person name="Lechner B.E."/>
            <person name="Liimatainen K."/>
            <person name="Lipzen A."/>
            <person name="Lukacs Z."/>
            <person name="Mihaltcheva S."/>
            <person name="Morgado L.N."/>
            <person name="Niskanen T."/>
            <person name="Noordeloos M.E."/>
            <person name="Ohm R.A."/>
            <person name="Ortiz-Santana B."/>
            <person name="Ovrebo C."/>
            <person name="Racz N."/>
            <person name="Riley R."/>
            <person name="Savchenko A."/>
            <person name="Shiryaev A."/>
            <person name="Soop K."/>
            <person name="Spirin V."/>
            <person name="Szebenyi C."/>
            <person name="Tomsovsky M."/>
            <person name="Tulloss R.E."/>
            <person name="Uehling J."/>
            <person name="Grigoriev I.V."/>
            <person name="Vagvolgyi C."/>
            <person name="Papp T."/>
            <person name="Martin F.M."/>
            <person name="Miettinen O."/>
            <person name="Hibbett D.S."/>
            <person name="Nagy L.G."/>
        </authorList>
    </citation>
    <scope>NUCLEOTIDE SEQUENCE [LARGE SCALE GENOMIC DNA]</scope>
    <source>
        <strain evidence="2 3">HHB13444</strain>
    </source>
</reference>
<evidence type="ECO:0000313" key="3">
    <source>
        <dbReference type="Proteomes" id="UP000308197"/>
    </source>
</evidence>
<feature type="compositionally biased region" description="Gly residues" evidence="1">
    <location>
        <begin position="1119"/>
        <end position="1134"/>
    </location>
</feature>
<organism evidence="2 3">
    <name type="scientific">Polyporus arcularius HHB13444</name>
    <dbReference type="NCBI Taxonomy" id="1314778"/>
    <lineage>
        <taxon>Eukaryota</taxon>
        <taxon>Fungi</taxon>
        <taxon>Dikarya</taxon>
        <taxon>Basidiomycota</taxon>
        <taxon>Agaricomycotina</taxon>
        <taxon>Agaricomycetes</taxon>
        <taxon>Polyporales</taxon>
        <taxon>Polyporaceae</taxon>
        <taxon>Polyporus</taxon>
    </lineage>
</organism>
<dbReference type="AlphaFoldDB" id="A0A5C3NTZ8"/>
<feature type="compositionally biased region" description="Basic and acidic residues" evidence="1">
    <location>
        <begin position="1071"/>
        <end position="1084"/>
    </location>
</feature>
<feature type="compositionally biased region" description="Basic and acidic residues" evidence="1">
    <location>
        <begin position="217"/>
        <end position="240"/>
    </location>
</feature>
<feature type="compositionally biased region" description="Basic and acidic residues" evidence="1">
    <location>
        <begin position="718"/>
        <end position="729"/>
    </location>
</feature>
<dbReference type="InParanoid" id="A0A5C3NTZ8"/>
<dbReference type="Proteomes" id="UP000308197">
    <property type="component" value="Unassembled WGS sequence"/>
</dbReference>